<dbReference type="EMBL" id="KZ679689">
    <property type="protein sequence ID" value="PTB50240.1"/>
    <property type="molecule type" value="Genomic_DNA"/>
</dbReference>
<name>A0A2T3ZZK7_TRIHA</name>
<dbReference type="STRING" id="983964.A0A2T3ZZK7"/>
<dbReference type="GO" id="GO:0020037">
    <property type="term" value="F:heme binding"/>
    <property type="evidence" value="ECO:0007669"/>
    <property type="project" value="InterPro"/>
</dbReference>
<sequence length="501" mass="55850">MFGSLSLLFSAVAGLILLSILISTVKKVSFVLTSPLRALPGPRVSLWTNLVLKRAVVTGTRIHYIHALHQKYGPIVRISPNEVSVADPQSVQAIHKINSGYTKSPWYVEVAPFGRPILFSMSDSKAHGTRRKLFARAFSKTYLKQNYEKTVHEMTRQVVMKIQNEAKQKGSACVLRWWTFMATDISALLMFGDSFHAIERGQVNEYIRILQSNMKGSGIAAELPWWIPPLLKCIPVEGIRELFRGNDILIKYGLEARRKSKAAGNDKSIFSAVNKEAQTEGGRLDETDVQYESQGLLVAGSDTTAVTMTYLVWAVLSHPQWQAKLEQEVAELRPDFSEEDLEKLPVLNGIIEETLRLYGAAPGGLPRIVPKGGAHMMGHYIPAGTTVTTQAFTLHRDSNLFRNPERFDPSRWQLSDDLEDTGAVSRITDAAKAVYSPFGLGARVCLGVHLARMEMRLATTEFFRACRGARLAHSVTDESMAMENHFLIAPKSHKCEIVLQE</sequence>
<evidence type="ECO:0000256" key="6">
    <source>
        <dbReference type="ARBA" id="ARBA00023004"/>
    </source>
</evidence>
<dbReference type="PANTHER" id="PTHR24305">
    <property type="entry name" value="CYTOCHROME P450"/>
    <property type="match status" value="1"/>
</dbReference>
<dbReference type="GO" id="GO:0016705">
    <property type="term" value="F:oxidoreductase activity, acting on paired donors, with incorporation or reduction of molecular oxygen"/>
    <property type="evidence" value="ECO:0007669"/>
    <property type="project" value="InterPro"/>
</dbReference>
<keyword evidence="5 8" id="KW-0560">Oxidoreductase</keyword>
<evidence type="ECO:0000256" key="3">
    <source>
        <dbReference type="ARBA" id="ARBA00022617"/>
    </source>
</evidence>
<evidence type="ECO:0000256" key="5">
    <source>
        <dbReference type="ARBA" id="ARBA00023002"/>
    </source>
</evidence>
<keyword evidence="10" id="KW-1185">Reference proteome</keyword>
<dbReference type="RefSeq" id="XP_024769917.1">
    <property type="nucleotide sequence ID" value="XM_024917827.1"/>
</dbReference>
<evidence type="ECO:0008006" key="11">
    <source>
        <dbReference type="Google" id="ProtNLM"/>
    </source>
</evidence>
<organism evidence="9 10">
    <name type="scientific">Trichoderma harzianum CBS 226.95</name>
    <dbReference type="NCBI Taxonomy" id="983964"/>
    <lineage>
        <taxon>Eukaryota</taxon>
        <taxon>Fungi</taxon>
        <taxon>Dikarya</taxon>
        <taxon>Ascomycota</taxon>
        <taxon>Pezizomycotina</taxon>
        <taxon>Sordariomycetes</taxon>
        <taxon>Hypocreomycetidae</taxon>
        <taxon>Hypocreales</taxon>
        <taxon>Hypocreaceae</taxon>
        <taxon>Trichoderma</taxon>
    </lineage>
</organism>
<proteinExistence type="inferred from homology"/>
<dbReference type="SUPFAM" id="SSF48264">
    <property type="entry name" value="Cytochrome P450"/>
    <property type="match status" value="1"/>
</dbReference>
<accession>A0A2T3ZZK7</accession>
<dbReference type="InterPro" id="IPR001128">
    <property type="entry name" value="Cyt_P450"/>
</dbReference>
<keyword evidence="8" id="KW-0503">Monooxygenase</keyword>
<dbReference type="GO" id="GO:0005506">
    <property type="term" value="F:iron ion binding"/>
    <property type="evidence" value="ECO:0007669"/>
    <property type="project" value="InterPro"/>
</dbReference>
<dbReference type="Gene3D" id="1.10.630.10">
    <property type="entry name" value="Cytochrome P450"/>
    <property type="match status" value="1"/>
</dbReference>
<dbReference type="PROSITE" id="PS00086">
    <property type="entry name" value="CYTOCHROME_P450"/>
    <property type="match status" value="1"/>
</dbReference>
<keyword evidence="3 7" id="KW-0349">Heme</keyword>
<evidence type="ECO:0000256" key="1">
    <source>
        <dbReference type="ARBA" id="ARBA00001971"/>
    </source>
</evidence>
<dbReference type="AlphaFoldDB" id="A0A2T3ZZK7"/>
<dbReference type="CDD" id="cd11059">
    <property type="entry name" value="CYP_fungal"/>
    <property type="match status" value="1"/>
</dbReference>
<evidence type="ECO:0000256" key="7">
    <source>
        <dbReference type="PIRSR" id="PIRSR602401-1"/>
    </source>
</evidence>
<keyword evidence="4 7" id="KW-0479">Metal-binding</keyword>
<evidence type="ECO:0000256" key="4">
    <source>
        <dbReference type="ARBA" id="ARBA00022723"/>
    </source>
</evidence>
<dbReference type="PANTHER" id="PTHR24305:SF96">
    <property type="entry name" value="CYTOCHROME P450 MONOOXYGENASE STCB-RELATED"/>
    <property type="match status" value="1"/>
</dbReference>
<dbReference type="InterPro" id="IPR050121">
    <property type="entry name" value="Cytochrome_P450_monoxygenase"/>
</dbReference>
<evidence type="ECO:0000256" key="8">
    <source>
        <dbReference type="RuleBase" id="RU000461"/>
    </source>
</evidence>
<evidence type="ECO:0000313" key="10">
    <source>
        <dbReference type="Proteomes" id="UP000241690"/>
    </source>
</evidence>
<feature type="binding site" description="axial binding residue" evidence="7">
    <location>
        <position position="445"/>
    </location>
    <ligand>
        <name>heme</name>
        <dbReference type="ChEBI" id="CHEBI:30413"/>
    </ligand>
    <ligandPart>
        <name>Fe</name>
        <dbReference type="ChEBI" id="CHEBI:18248"/>
    </ligandPart>
</feature>
<dbReference type="Proteomes" id="UP000241690">
    <property type="component" value="Unassembled WGS sequence"/>
</dbReference>
<dbReference type="GeneID" id="36626396"/>
<dbReference type="GO" id="GO:0004497">
    <property type="term" value="F:monooxygenase activity"/>
    <property type="evidence" value="ECO:0007669"/>
    <property type="project" value="UniProtKB-KW"/>
</dbReference>
<reference evidence="9 10" key="1">
    <citation type="submission" date="2016-07" db="EMBL/GenBank/DDBJ databases">
        <title>Multiple horizontal gene transfer events from other fungi enriched the ability of initially mycotrophic Trichoderma (Ascomycota) to feed on dead plant biomass.</title>
        <authorList>
            <consortium name="DOE Joint Genome Institute"/>
            <person name="Aerts A."/>
            <person name="Atanasova L."/>
            <person name="Chenthamara K."/>
            <person name="Zhang J."/>
            <person name="Grujic M."/>
            <person name="Henrissat B."/>
            <person name="Kuo A."/>
            <person name="Salamov A."/>
            <person name="Lipzen A."/>
            <person name="Labutti K."/>
            <person name="Barry K."/>
            <person name="Miao Y."/>
            <person name="Rahimi M.J."/>
            <person name="Shen Q."/>
            <person name="Grigoriev I.V."/>
            <person name="Kubicek C.P."/>
            <person name="Druzhinina I.S."/>
        </authorList>
    </citation>
    <scope>NUCLEOTIDE SEQUENCE [LARGE SCALE GENOMIC DNA]</scope>
    <source>
        <strain evidence="9 10">CBS 226.95</strain>
    </source>
</reference>
<comment type="cofactor">
    <cofactor evidence="1 7">
        <name>heme</name>
        <dbReference type="ChEBI" id="CHEBI:30413"/>
    </cofactor>
</comment>
<keyword evidence="6 7" id="KW-0408">Iron</keyword>
<evidence type="ECO:0000256" key="2">
    <source>
        <dbReference type="ARBA" id="ARBA00010617"/>
    </source>
</evidence>
<dbReference type="InterPro" id="IPR036396">
    <property type="entry name" value="Cyt_P450_sf"/>
</dbReference>
<comment type="similarity">
    <text evidence="2 8">Belongs to the cytochrome P450 family.</text>
</comment>
<dbReference type="InterPro" id="IPR017972">
    <property type="entry name" value="Cyt_P450_CS"/>
</dbReference>
<protein>
    <recommendedName>
        <fullName evidence="11">Cytochrome P450 monooxygenase</fullName>
    </recommendedName>
</protein>
<dbReference type="PRINTS" id="PR00463">
    <property type="entry name" value="EP450I"/>
</dbReference>
<dbReference type="Pfam" id="PF00067">
    <property type="entry name" value="p450"/>
    <property type="match status" value="1"/>
</dbReference>
<dbReference type="PRINTS" id="PR00385">
    <property type="entry name" value="P450"/>
</dbReference>
<evidence type="ECO:0000313" key="9">
    <source>
        <dbReference type="EMBL" id="PTB50240.1"/>
    </source>
</evidence>
<dbReference type="InterPro" id="IPR002401">
    <property type="entry name" value="Cyt_P450_E_grp-I"/>
</dbReference>
<gene>
    <name evidence="9" type="ORF">M431DRAFT_499678</name>
</gene>